<dbReference type="Proteomes" id="UP000218505">
    <property type="component" value="Chromosome"/>
</dbReference>
<sequence>MSRAESEQFVREQFGVAMEASRRNDAGACEAALNYAFAESGLSKKEFGELLDRAMDAQDAKLGKRKRGQR</sequence>
<accession>A0A290Z3K7</accession>
<dbReference type="AlphaFoldDB" id="A0A290Z3K7"/>
<name>A0A290Z3K7_9PSEU</name>
<keyword evidence="2" id="KW-1185">Reference proteome</keyword>
<dbReference type="EMBL" id="CP023445">
    <property type="protein sequence ID" value="ATE53616.1"/>
    <property type="molecule type" value="Genomic_DNA"/>
</dbReference>
<reference evidence="1" key="1">
    <citation type="submission" date="2017-09" db="EMBL/GenBank/DDBJ databases">
        <title>Complete Genome Sequence of ansamitocin-producing Bacterium Actinosynnema pretiosum X47.</title>
        <authorList>
            <person name="Cao G."/>
            <person name="Zong G."/>
            <person name="Zhong C."/>
            <person name="Fu J."/>
        </authorList>
    </citation>
    <scope>NUCLEOTIDE SEQUENCE [LARGE SCALE GENOMIC DNA]</scope>
    <source>
        <strain evidence="1">X47</strain>
    </source>
</reference>
<dbReference type="KEGG" id="apre:CNX65_10195"/>
<evidence type="ECO:0000313" key="1">
    <source>
        <dbReference type="EMBL" id="ATE53616.1"/>
    </source>
</evidence>
<protein>
    <submittedName>
        <fullName evidence="1">Uncharacterized protein</fullName>
    </submittedName>
</protein>
<proteinExistence type="predicted"/>
<organism evidence="1 2">
    <name type="scientific">Actinosynnema pretiosum</name>
    <dbReference type="NCBI Taxonomy" id="42197"/>
    <lineage>
        <taxon>Bacteria</taxon>
        <taxon>Bacillati</taxon>
        <taxon>Actinomycetota</taxon>
        <taxon>Actinomycetes</taxon>
        <taxon>Pseudonocardiales</taxon>
        <taxon>Pseudonocardiaceae</taxon>
        <taxon>Actinosynnema</taxon>
    </lineage>
</organism>
<dbReference type="RefSeq" id="WP_096492554.1">
    <property type="nucleotide sequence ID" value="NZ_CP023445.1"/>
</dbReference>
<gene>
    <name evidence="1" type="ORF">CNX65_10195</name>
</gene>
<evidence type="ECO:0000313" key="2">
    <source>
        <dbReference type="Proteomes" id="UP000218505"/>
    </source>
</evidence>